<feature type="region of interest" description="Disordered" evidence="3">
    <location>
        <begin position="33"/>
        <end position="52"/>
    </location>
</feature>
<keyword evidence="2 4" id="KW-0732">Signal</keyword>
<sequence>MVEMKQMKWLKVSLLMLMAAMLIVTAACGSKGNNKGTGVEEPATAQGNKADEGNAVQAGTVYPLKLTDATGTEVTFEQAPARIVTLVPSETELVYAIGGGEAIVGVDDYSNYPEDAATKTKIGGMEANIEAIVGLKPDLVLASSTMNAPVIAKLRDLKLNVYASDPKTYDAVIEKVRQIGVIMNQSEKAEEVAKHMQDVRTEVTEAVKDAPKPKVYLEFSPGYTVGKGEFLDELLTIAGGTNVADQPSWYQIDPEQVIKSNPDVIIYATMTVKEGEANPILTEIEKRPGWDTINARKNNQMFEVAQDPLVRVGPRLADGLLEVAKKLHPDLVK</sequence>
<evidence type="ECO:0000259" key="5">
    <source>
        <dbReference type="PROSITE" id="PS50983"/>
    </source>
</evidence>
<dbReference type="InterPro" id="IPR050902">
    <property type="entry name" value="ABC_Transporter_SBP"/>
</dbReference>
<name>A0ABS7D022_9BACL</name>
<dbReference type="PANTHER" id="PTHR30535">
    <property type="entry name" value="VITAMIN B12-BINDING PROTEIN"/>
    <property type="match status" value="1"/>
</dbReference>
<dbReference type="Proteomes" id="UP000812277">
    <property type="component" value="Unassembled WGS sequence"/>
</dbReference>
<dbReference type="CDD" id="cd01143">
    <property type="entry name" value="YvrC"/>
    <property type="match status" value="1"/>
</dbReference>
<dbReference type="PROSITE" id="PS51257">
    <property type="entry name" value="PROKAR_LIPOPROTEIN"/>
    <property type="match status" value="1"/>
</dbReference>
<feature type="signal peptide" evidence="4">
    <location>
        <begin position="1"/>
        <end position="26"/>
    </location>
</feature>
<evidence type="ECO:0000256" key="2">
    <source>
        <dbReference type="ARBA" id="ARBA00022729"/>
    </source>
</evidence>
<evidence type="ECO:0000313" key="6">
    <source>
        <dbReference type="EMBL" id="MBW7473193.1"/>
    </source>
</evidence>
<proteinExistence type="inferred from homology"/>
<reference evidence="6 7" key="1">
    <citation type="submission" date="2021-07" db="EMBL/GenBank/DDBJ databases">
        <title>Paenibacillus radiodurans sp. nov., isolated from the southeastern edge of Tengger Desert.</title>
        <authorList>
            <person name="Zhang G."/>
        </authorList>
    </citation>
    <scope>NUCLEOTIDE SEQUENCE [LARGE SCALE GENOMIC DNA]</scope>
    <source>
        <strain evidence="6 7">DT7-4</strain>
    </source>
</reference>
<feature type="chain" id="PRO_5047369824" evidence="4">
    <location>
        <begin position="27"/>
        <end position="333"/>
    </location>
</feature>
<dbReference type="EMBL" id="JAHZIJ010000001">
    <property type="protein sequence ID" value="MBW7473193.1"/>
    <property type="molecule type" value="Genomic_DNA"/>
</dbReference>
<evidence type="ECO:0000256" key="1">
    <source>
        <dbReference type="ARBA" id="ARBA00008814"/>
    </source>
</evidence>
<dbReference type="SUPFAM" id="SSF53807">
    <property type="entry name" value="Helical backbone' metal receptor"/>
    <property type="match status" value="1"/>
</dbReference>
<evidence type="ECO:0000256" key="3">
    <source>
        <dbReference type="SAM" id="MobiDB-lite"/>
    </source>
</evidence>
<organism evidence="6 7">
    <name type="scientific">Paenibacillus oenotherae</name>
    <dbReference type="NCBI Taxonomy" id="1435645"/>
    <lineage>
        <taxon>Bacteria</taxon>
        <taxon>Bacillati</taxon>
        <taxon>Bacillota</taxon>
        <taxon>Bacilli</taxon>
        <taxon>Bacillales</taxon>
        <taxon>Paenibacillaceae</taxon>
        <taxon>Paenibacillus</taxon>
    </lineage>
</organism>
<dbReference type="PANTHER" id="PTHR30535:SF34">
    <property type="entry name" value="MOLYBDATE-BINDING PROTEIN MOLA"/>
    <property type="match status" value="1"/>
</dbReference>
<dbReference type="NCBIfam" id="NF038402">
    <property type="entry name" value="TroA_like"/>
    <property type="match status" value="1"/>
</dbReference>
<dbReference type="Gene3D" id="3.40.50.1980">
    <property type="entry name" value="Nitrogenase molybdenum iron protein domain"/>
    <property type="match status" value="2"/>
</dbReference>
<dbReference type="InterPro" id="IPR054828">
    <property type="entry name" value="Vit_B12_bind_prot"/>
</dbReference>
<feature type="domain" description="Fe/B12 periplasmic-binding" evidence="5">
    <location>
        <begin position="82"/>
        <end position="331"/>
    </location>
</feature>
<evidence type="ECO:0000313" key="7">
    <source>
        <dbReference type="Proteomes" id="UP000812277"/>
    </source>
</evidence>
<protein>
    <submittedName>
        <fullName evidence="6">ABC transporter substrate-binding protein</fullName>
    </submittedName>
</protein>
<keyword evidence="7" id="KW-1185">Reference proteome</keyword>
<gene>
    <name evidence="6" type="ORF">K0T92_00385</name>
</gene>
<dbReference type="Pfam" id="PF01497">
    <property type="entry name" value="Peripla_BP_2"/>
    <property type="match status" value="1"/>
</dbReference>
<evidence type="ECO:0000256" key="4">
    <source>
        <dbReference type="SAM" id="SignalP"/>
    </source>
</evidence>
<dbReference type="InterPro" id="IPR002491">
    <property type="entry name" value="ABC_transptr_periplasmic_BD"/>
</dbReference>
<accession>A0ABS7D022</accession>
<comment type="similarity">
    <text evidence="1">Belongs to the bacterial solute-binding protein 8 family.</text>
</comment>
<dbReference type="PROSITE" id="PS50983">
    <property type="entry name" value="FE_B12_PBP"/>
    <property type="match status" value="1"/>
</dbReference>
<comment type="caution">
    <text evidence="6">The sequence shown here is derived from an EMBL/GenBank/DDBJ whole genome shotgun (WGS) entry which is preliminary data.</text>
</comment>